<reference evidence="1 2" key="2">
    <citation type="submission" date="2009-02" db="EMBL/GenBank/DDBJ databases">
        <title>Draft genome sequence of Eubacterium hallii (DSM 3353).</title>
        <authorList>
            <person name="Sudarsanam P."/>
            <person name="Ley R."/>
            <person name="Guruge J."/>
            <person name="Turnbaugh P.J."/>
            <person name="Mahowald M."/>
            <person name="Liep D."/>
            <person name="Gordon J."/>
        </authorList>
    </citation>
    <scope>NUCLEOTIDE SEQUENCE [LARGE SCALE GENOMIC DNA]</scope>
    <source>
        <strain evidence="1 2">DSM 3353</strain>
    </source>
</reference>
<name>C0EUS2_9FIRM</name>
<dbReference type="AlphaFoldDB" id="C0EUS2"/>
<dbReference type="GeneID" id="75047151"/>
<dbReference type="EMBL" id="ACEP01000056">
    <property type="protein sequence ID" value="EEG36996.1"/>
    <property type="molecule type" value="Genomic_DNA"/>
</dbReference>
<dbReference type="RefSeq" id="WP_005345846.1">
    <property type="nucleotide sequence ID" value="NZ_ACEP01000056.1"/>
</dbReference>
<evidence type="ECO:0000313" key="1">
    <source>
        <dbReference type="EMBL" id="EEG36996.1"/>
    </source>
</evidence>
<gene>
    <name evidence="1" type="ORF">EUBHAL_01160</name>
</gene>
<dbReference type="Proteomes" id="UP000003174">
    <property type="component" value="Unassembled WGS sequence"/>
</dbReference>
<reference evidence="1 2" key="1">
    <citation type="submission" date="2009-01" db="EMBL/GenBank/DDBJ databases">
        <authorList>
            <person name="Fulton L."/>
            <person name="Clifton S."/>
            <person name="Fulton B."/>
            <person name="Xu J."/>
            <person name="Minx P."/>
            <person name="Pepin K.H."/>
            <person name="Johnson M."/>
            <person name="Bhonagiri V."/>
            <person name="Nash W.E."/>
            <person name="Mardis E.R."/>
            <person name="Wilson R.K."/>
        </authorList>
    </citation>
    <scope>NUCLEOTIDE SEQUENCE [LARGE SCALE GENOMIC DNA]</scope>
    <source>
        <strain evidence="1 2">DSM 3353</strain>
    </source>
</reference>
<accession>C0EUS2</accession>
<evidence type="ECO:0008006" key="3">
    <source>
        <dbReference type="Google" id="ProtNLM"/>
    </source>
</evidence>
<dbReference type="Pfam" id="PF20330">
    <property type="entry name" value="DUF6625"/>
    <property type="match status" value="1"/>
</dbReference>
<evidence type="ECO:0000313" key="2">
    <source>
        <dbReference type="Proteomes" id="UP000003174"/>
    </source>
</evidence>
<dbReference type="eggNOG" id="ENOG502ZCE3">
    <property type="taxonomic scope" value="Bacteria"/>
</dbReference>
<sequence length="317" mass="38814">MEKIAILVVYYGEFPPYFDLWIRSCEYNQTIDFFIVTDNKFDDLPDNVKIINITLDEFRKLAEKKLHKKVRIDYPYKLCDFKPLYGHILEDYLSDYDYWGHCDVDLIFGDLRRFFSEYKINKYDRFLHLGHLSLYKNTPECKEYYKLDGSACGNWEEVVTNPRNFLFDEWSGVYGIYHKNNISMFEERIFADISMIYKRFRLALDDPNYNKQVFYWENGHIYRKYWIDGKSFKEEFIYIHFKKRKFNKEGFDASTTTAFYIGPEGFTEKTASATMDDVKKINPYYGEKYELKELRHMQWEEKKEWWKKRINQLWKRE</sequence>
<proteinExistence type="predicted"/>
<protein>
    <recommendedName>
        <fullName evidence="3">Glycosyltransferase, family 8</fullName>
    </recommendedName>
</protein>
<comment type="caution">
    <text evidence="1">The sequence shown here is derived from an EMBL/GenBank/DDBJ whole genome shotgun (WGS) entry which is preliminary data.</text>
</comment>
<organism evidence="1 2">
    <name type="scientific">Anaerobutyricum hallii DSM 3353</name>
    <dbReference type="NCBI Taxonomy" id="411469"/>
    <lineage>
        <taxon>Bacteria</taxon>
        <taxon>Bacillati</taxon>
        <taxon>Bacillota</taxon>
        <taxon>Clostridia</taxon>
        <taxon>Lachnospirales</taxon>
        <taxon>Lachnospiraceae</taxon>
        <taxon>Anaerobutyricum</taxon>
    </lineage>
</organism>
<dbReference type="InterPro" id="IPR046733">
    <property type="entry name" value="DUF6625"/>
</dbReference>